<dbReference type="InterPro" id="IPR013083">
    <property type="entry name" value="Znf_RING/FYVE/PHD"/>
</dbReference>
<feature type="region of interest" description="Disordered" evidence="1">
    <location>
        <begin position="292"/>
        <end position="316"/>
    </location>
</feature>
<dbReference type="AlphaFoldDB" id="A0ABD3QP57"/>
<name>A0ABD3QP57_9STRA</name>
<sequence length="489" mass="55037">MPEDTADCPLCLCPLEQYDICHPVQCSSRNCQFNFCLNCIESLIKSTKDECKASDENTFKVFLHCPNCRDDLSLSIRDTVLLRKVDKYRALKHLDGSDGKVIRDEELTASELRFKHGLEKDVSVASAIEAAQDREKAFFRNRSDANLQFLDLGLDSLGKKEELWSFDDEEGFEADIDGTPRSFVFKHHSLAHLEKEEDTEEDLTHVNPDKTLLCGLESFMTDQEKQYITYLLTSGCPNNLAAAAELLDRVAHLSRLGQQVCTKRKNSLRASKQIKRSMLESIRNIIQEGKEEQEKKVTNNRGQKFHQAGTRREQKMQSDLERKKEMIYMAMHPLPARMPKYAELVADSPESFALTLLDDKWDGSVQDAFSRITVNKGLLGKFHVKKHYSETPGIRKIIDACSAKHNGKGIIDIVRPRVIVASLTREAGMQGIVAGDVVSHINGDEFTGTADELRALIAGSEEGSLMTFAFNADKAVAEALRRRFLNFGG</sequence>
<dbReference type="EMBL" id="JABMIG020000023">
    <property type="protein sequence ID" value="KAL3801979.1"/>
    <property type="molecule type" value="Genomic_DNA"/>
</dbReference>
<keyword evidence="3" id="KW-1185">Reference proteome</keyword>
<dbReference type="Proteomes" id="UP001516023">
    <property type="component" value="Unassembled WGS sequence"/>
</dbReference>
<organism evidence="2 3">
    <name type="scientific">Cyclotella cryptica</name>
    <dbReference type="NCBI Taxonomy" id="29204"/>
    <lineage>
        <taxon>Eukaryota</taxon>
        <taxon>Sar</taxon>
        <taxon>Stramenopiles</taxon>
        <taxon>Ochrophyta</taxon>
        <taxon>Bacillariophyta</taxon>
        <taxon>Coscinodiscophyceae</taxon>
        <taxon>Thalassiosirophycidae</taxon>
        <taxon>Stephanodiscales</taxon>
        <taxon>Stephanodiscaceae</taxon>
        <taxon>Cyclotella</taxon>
    </lineage>
</organism>
<gene>
    <name evidence="2" type="ORF">HJC23_010323</name>
</gene>
<protein>
    <recommendedName>
        <fullName evidence="4">RING-type domain-containing protein</fullName>
    </recommendedName>
</protein>
<evidence type="ECO:0000256" key="1">
    <source>
        <dbReference type="SAM" id="MobiDB-lite"/>
    </source>
</evidence>
<evidence type="ECO:0008006" key="4">
    <source>
        <dbReference type="Google" id="ProtNLM"/>
    </source>
</evidence>
<reference evidence="2 3" key="1">
    <citation type="journal article" date="2020" name="G3 (Bethesda)">
        <title>Improved Reference Genome for Cyclotella cryptica CCMP332, a Model for Cell Wall Morphogenesis, Salinity Adaptation, and Lipid Production in Diatoms (Bacillariophyta).</title>
        <authorList>
            <person name="Roberts W.R."/>
            <person name="Downey K.M."/>
            <person name="Ruck E.C."/>
            <person name="Traller J.C."/>
            <person name="Alverson A.J."/>
        </authorList>
    </citation>
    <scope>NUCLEOTIDE SEQUENCE [LARGE SCALE GENOMIC DNA]</scope>
    <source>
        <strain evidence="2 3">CCMP332</strain>
    </source>
</reference>
<evidence type="ECO:0000313" key="3">
    <source>
        <dbReference type="Proteomes" id="UP001516023"/>
    </source>
</evidence>
<dbReference type="SUPFAM" id="SSF57850">
    <property type="entry name" value="RING/U-box"/>
    <property type="match status" value="1"/>
</dbReference>
<comment type="caution">
    <text evidence="2">The sequence shown here is derived from an EMBL/GenBank/DDBJ whole genome shotgun (WGS) entry which is preliminary data.</text>
</comment>
<proteinExistence type="predicted"/>
<accession>A0ABD3QP57</accession>
<evidence type="ECO:0000313" key="2">
    <source>
        <dbReference type="EMBL" id="KAL3801979.1"/>
    </source>
</evidence>
<dbReference type="Gene3D" id="3.30.40.10">
    <property type="entry name" value="Zinc/RING finger domain, C3HC4 (zinc finger)"/>
    <property type="match status" value="1"/>
</dbReference>